<dbReference type="EMBL" id="CM055104">
    <property type="protein sequence ID" value="KAJ7533282.1"/>
    <property type="molecule type" value="Genomic_DNA"/>
</dbReference>
<proteinExistence type="predicted"/>
<name>A0ACC2BV77_DIPCM</name>
<protein>
    <submittedName>
        <fullName evidence="1">Uncharacterized protein</fullName>
    </submittedName>
</protein>
<evidence type="ECO:0000313" key="1">
    <source>
        <dbReference type="EMBL" id="KAJ7533282.1"/>
    </source>
</evidence>
<keyword evidence="2" id="KW-1185">Reference proteome</keyword>
<evidence type="ECO:0000313" key="2">
    <source>
        <dbReference type="Proteomes" id="UP001162992"/>
    </source>
</evidence>
<reference evidence="2" key="1">
    <citation type="journal article" date="2024" name="Proc. Natl. Acad. Sci. U.S.A.">
        <title>Extraordinary preservation of gene collinearity over three hundred million years revealed in homosporous lycophytes.</title>
        <authorList>
            <person name="Li C."/>
            <person name="Wickell D."/>
            <person name="Kuo L.Y."/>
            <person name="Chen X."/>
            <person name="Nie B."/>
            <person name="Liao X."/>
            <person name="Peng D."/>
            <person name="Ji J."/>
            <person name="Jenkins J."/>
            <person name="Williams M."/>
            <person name="Shu S."/>
            <person name="Plott C."/>
            <person name="Barry K."/>
            <person name="Rajasekar S."/>
            <person name="Grimwood J."/>
            <person name="Han X."/>
            <person name="Sun S."/>
            <person name="Hou Z."/>
            <person name="He W."/>
            <person name="Dai G."/>
            <person name="Sun C."/>
            <person name="Schmutz J."/>
            <person name="Leebens-Mack J.H."/>
            <person name="Li F.W."/>
            <person name="Wang L."/>
        </authorList>
    </citation>
    <scope>NUCLEOTIDE SEQUENCE [LARGE SCALE GENOMIC DNA]</scope>
    <source>
        <strain evidence="2">cv. PW_Plant_1</strain>
    </source>
</reference>
<dbReference type="Proteomes" id="UP001162992">
    <property type="component" value="Chromosome 13"/>
</dbReference>
<comment type="caution">
    <text evidence="1">The sequence shown here is derived from an EMBL/GenBank/DDBJ whole genome shotgun (WGS) entry which is preliminary data.</text>
</comment>
<organism evidence="1 2">
    <name type="scientific">Diphasiastrum complanatum</name>
    <name type="common">Issler's clubmoss</name>
    <name type="synonym">Lycopodium complanatum</name>
    <dbReference type="NCBI Taxonomy" id="34168"/>
    <lineage>
        <taxon>Eukaryota</taxon>
        <taxon>Viridiplantae</taxon>
        <taxon>Streptophyta</taxon>
        <taxon>Embryophyta</taxon>
        <taxon>Tracheophyta</taxon>
        <taxon>Lycopodiopsida</taxon>
        <taxon>Lycopodiales</taxon>
        <taxon>Lycopodiaceae</taxon>
        <taxon>Lycopodioideae</taxon>
        <taxon>Diphasiastrum</taxon>
    </lineage>
</organism>
<gene>
    <name evidence="1" type="ORF">O6H91_13G040700</name>
</gene>
<sequence length="848" mass="95483">MDSSLVLQLQQAFLHSKMSDQPLSPPEINPFSSVLFEDESYVQLSPDFGPDSPQLDIDSSMQENVEFHHEISEEMMNSTAYQEDDADIPVDPVLGYISDMLMDEDMEDRRCMFVDSSAYRAMADELAGLLGPSSASSELHLASEYTFLVGDISCPSSLEDCPSVASLDKEEESCEGLYDEILKDAMTSKDIADFLESDFPASREYPRLENDSSENRDYSKEAFLRGHEYQNRLSDSLKETFSSDYPLREHVSFEQNRLSDNWIKQVRTESVERSGQPQANRSSSVAALGQLPVCAPETSWKASVNSCSSSIWKANSLPSSTSEPIDANGYGLPKVAKPLYPANGREELFRLLQRSVASHVGKGKQKESEGRYSSLGGRRLQESKSFQESTGSRHSGKLQRTSSGRYLQESSGLSSDRDGDSLGFEYSSGVRSLRRSSPSHIIQLWAVGEPIEDEEDAPHAADQYEGAAESSDMLSLLIRCAQAVAGNNIRKANEIVREIREEATPFGDGKQRLAFYFMEALVARISGTGGCLYTALNNRRYSAAEMLKAYQLRIEKCPFIRISHFFSNQTIANACDGESRLHVVDYGILYGFQWPSLIQTLANRPGGPPRLRITGIDFPQPGIKPSERVEDTGRRLSEFARSCGVPFEYHALAVTKWEDIQPSSLFLRHDEVLAVNCMFRLRHLLDETVMAESPRKKVLARIKSIQPKVFVEAEVNAGYNAPFSFMARFQEALAHFDNVYDAIDSCVTRDHPDRRLLEQEIFGREILNVVACEGLERVERAEQYKHWQWRTQKAGFEMLPLDRNTCNKAKQLMHQYHKDYSLAEEGGWLMVGWRGRFSRCISAWKPAL</sequence>
<accession>A0ACC2BV77</accession>